<name>A0A1B7T1Q1_9ASCO</name>
<feature type="compositionally biased region" description="Acidic residues" evidence="1">
    <location>
        <begin position="86"/>
        <end position="101"/>
    </location>
</feature>
<evidence type="ECO:0000256" key="1">
    <source>
        <dbReference type="SAM" id="MobiDB-lite"/>
    </source>
</evidence>
<dbReference type="Pfam" id="PF10338">
    <property type="entry name" value="YBL028C_N"/>
    <property type="match status" value="1"/>
</dbReference>
<dbReference type="OrthoDB" id="4087970at2759"/>
<evidence type="ECO:0000313" key="4">
    <source>
        <dbReference type="Proteomes" id="UP000092321"/>
    </source>
</evidence>
<reference evidence="4" key="1">
    <citation type="journal article" date="2016" name="Proc. Natl. Acad. Sci. U.S.A.">
        <title>Comparative genomics of biotechnologically important yeasts.</title>
        <authorList>
            <person name="Riley R."/>
            <person name="Haridas S."/>
            <person name="Wolfe K.H."/>
            <person name="Lopes M.R."/>
            <person name="Hittinger C.T."/>
            <person name="Goeker M."/>
            <person name="Salamov A.A."/>
            <person name="Wisecaver J.H."/>
            <person name="Long T.M."/>
            <person name="Calvey C.H."/>
            <person name="Aerts A.L."/>
            <person name="Barry K.W."/>
            <person name="Choi C."/>
            <person name="Clum A."/>
            <person name="Coughlan A.Y."/>
            <person name="Deshpande S."/>
            <person name="Douglass A.P."/>
            <person name="Hanson S.J."/>
            <person name="Klenk H.-P."/>
            <person name="LaButti K.M."/>
            <person name="Lapidus A."/>
            <person name="Lindquist E.A."/>
            <person name="Lipzen A.M."/>
            <person name="Meier-Kolthoff J.P."/>
            <person name="Ohm R.A."/>
            <person name="Otillar R.P."/>
            <person name="Pangilinan J.L."/>
            <person name="Peng Y."/>
            <person name="Rokas A."/>
            <person name="Rosa C.A."/>
            <person name="Scheuner C."/>
            <person name="Sibirny A.A."/>
            <person name="Slot J.C."/>
            <person name="Stielow J.B."/>
            <person name="Sun H."/>
            <person name="Kurtzman C.P."/>
            <person name="Blackwell M."/>
            <person name="Grigoriev I.V."/>
            <person name="Jeffries T.W."/>
        </authorList>
    </citation>
    <scope>NUCLEOTIDE SEQUENCE [LARGE SCALE GENOMIC DNA]</scope>
    <source>
        <strain evidence="4">NRRL Y-1626</strain>
    </source>
</reference>
<comment type="caution">
    <text evidence="3">The sequence shown here is derived from an EMBL/GenBank/DDBJ whole genome shotgun (WGS) entry which is preliminary data.</text>
</comment>
<dbReference type="EMBL" id="LXPE01000569">
    <property type="protein sequence ID" value="OBA22649.1"/>
    <property type="molecule type" value="Genomic_DNA"/>
</dbReference>
<dbReference type="Proteomes" id="UP000092321">
    <property type="component" value="Unassembled WGS sequence"/>
</dbReference>
<evidence type="ECO:0000313" key="3">
    <source>
        <dbReference type="EMBL" id="OBA22649.1"/>
    </source>
</evidence>
<dbReference type="PANTHER" id="PTHR28219">
    <property type="entry name" value="UPF0642 PROTEIN YBL028C"/>
    <property type="match status" value="1"/>
</dbReference>
<organism evidence="3 4">
    <name type="scientific">Hanseniaspora valbyensis NRRL Y-1626</name>
    <dbReference type="NCBI Taxonomy" id="766949"/>
    <lineage>
        <taxon>Eukaryota</taxon>
        <taxon>Fungi</taxon>
        <taxon>Dikarya</taxon>
        <taxon>Ascomycota</taxon>
        <taxon>Saccharomycotina</taxon>
        <taxon>Saccharomycetes</taxon>
        <taxon>Saccharomycodales</taxon>
        <taxon>Saccharomycodaceae</taxon>
        <taxon>Hanseniaspora</taxon>
    </lineage>
</organism>
<dbReference type="GO" id="GO:0030687">
    <property type="term" value="C:preribosome, large subunit precursor"/>
    <property type="evidence" value="ECO:0007669"/>
    <property type="project" value="TreeGrafter"/>
</dbReference>
<accession>A0A1B7T1Q1</accession>
<feature type="domain" description="DUF2423" evidence="2">
    <location>
        <begin position="1"/>
        <end position="41"/>
    </location>
</feature>
<dbReference type="AlphaFoldDB" id="A0A1B7T1Q1"/>
<sequence length="141" mass="16459">MAKSLRAKSSHKAKRFRRHNLEYQSVVDKRAERITEKAIENYIKNQIKLARQNGDTTSTDEELKSQFEVKAADLYKKKVAEKDTDGDLNMDDATDKQDEDNKDNKEDVKVSTSGWRDARHLNYRRAKKEKSSKKKGSFMKF</sequence>
<proteinExistence type="predicted"/>
<dbReference type="InterPro" id="IPR019434">
    <property type="entry name" value="DUF2423"/>
</dbReference>
<feature type="compositionally biased region" description="Basic residues" evidence="1">
    <location>
        <begin position="121"/>
        <end position="141"/>
    </location>
</feature>
<keyword evidence="4" id="KW-1185">Reference proteome</keyword>
<feature type="region of interest" description="Disordered" evidence="1">
    <location>
        <begin position="80"/>
        <end position="141"/>
    </location>
</feature>
<gene>
    <name evidence="3" type="ORF">HANVADRAFT_54397</name>
</gene>
<dbReference type="PANTHER" id="PTHR28219:SF1">
    <property type="entry name" value="UPF0642 PROTEIN YBL028C"/>
    <property type="match status" value="1"/>
</dbReference>
<evidence type="ECO:0000259" key="2">
    <source>
        <dbReference type="Pfam" id="PF10338"/>
    </source>
</evidence>
<protein>
    <recommendedName>
        <fullName evidence="2">DUF2423 domain-containing protein</fullName>
    </recommendedName>
</protein>